<proteinExistence type="predicted"/>
<evidence type="ECO:0000313" key="2">
    <source>
        <dbReference type="Proteomes" id="UP000007077"/>
    </source>
</evidence>
<accession>E4PQC9</accession>
<dbReference type="HOGENOM" id="CLU_3312403_0_0_6"/>
<gene>
    <name evidence="1" type="ordered locus">HP15_3230</name>
</gene>
<dbReference type="PATRIC" id="fig|225937.3.peg.3255"/>
<reference evidence="1 2" key="1">
    <citation type="journal article" date="2010" name="Stand. Genomic Sci.">
        <title>Complete genome sequence of Marinobacter adhaerens type strain (HP15), a diatom-interacting marine microorganism.</title>
        <authorList>
            <person name="Gardes A."/>
            <person name="Kaeppel E."/>
            <person name="Shehzad A."/>
            <person name="Seebah S."/>
            <person name="Teeling H."/>
            <person name="Yarza P."/>
            <person name="Glockner F.O."/>
            <person name="Grossart H.P."/>
            <person name="Ullrich M.S."/>
        </authorList>
    </citation>
    <scope>NUCLEOTIDE SEQUENCE [LARGE SCALE GENOMIC DNA]</scope>
    <source>
        <strain evidence="2">DSM 23420 / HP15</strain>
    </source>
</reference>
<reference evidence="2" key="2">
    <citation type="submission" date="2010-02" db="EMBL/GenBank/DDBJ databases">
        <title>Complete genome sequence of Marinobacter adhaerens type strain (HP15).</title>
        <authorList>
            <person name="Gaerdes A.A.M."/>
            <person name="Kaeppel E."/>
            <person name="Shezad A."/>
            <person name="Seebah S."/>
            <person name="Teeling H."/>
            <person name="Yarza P."/>
            <person name="Gloeckner F.O."/>
            <person name="Ullrich M.S."/>
        </authorList>
    </citation>
    <scope>NUCLEOTIDE SEQUENCE [LARGE SCALE GENOMIC DNA]</scope>
    <source>
        <strain evidence="2">DSM 23420 / HP15</strain>
    </source>
</reference>
<name>E4PQC9_MARAH</name>
<sequence>MSLNQEIRQHSTFSDYKGTAKQGSLATIVLSTSELISHA</sequence>
<evidence type="ECO:0000313" key="1">
    <source>
        <dbReference type="EMBL" id="ADP98994.1"/>
    </source>
</evidence>
<organism evidence="1 2">
    <name type="scientific">Marinobacter adhaerens (strain DSM 23420 / HP15)</name>
    <dbReference type="NCBI Taxonomy" id="225937"/>
    <lineage>
        <taxon>Bacteria</taxon>
        <taxon>Pseudomonadati</taxon>
        <taxon>Pseudomonadota</taxon>
        <taxon>Gammaproteobacteria</taxon>
        <taxon>Pseudomonadales</taxon>
        <taxon>Marinobacteraceae</taxon>
        <taxon>Marinobacter</taxon>
    </lineage>
</organism>
<dbReference type="EMBL" id="CP001978">
    <property type="protein sequence ID" value="ADP98994.1"/>
    <property type="molecule type" value="Genomic_DNA"/>
</dbReference>
<protein>
    <submittedName>
        <fullName evidence="1">Uncharacterized protein</fullName>
    </submittedName>
</protein>
<dbReference type="KEGG" id="mad:HP15_3230"/>
<dbReference type="Proteomes" id="UP000007077">
    <property type="component" value="Chromosome"/>
</dbReference>
<dbReference type="AlphaFoldDB" id="E4PQC9"/>